<dbReference type="GeneID" id="23680466"/>
<organism evidence="1 2">
    <name type="scientific">Pseudomonas phage vB_PaeP_C2-10_Ab22</name>
    <dbReference type="NCBI Taxonomy" id="1548906"/>
    <lineage>
        <taxon>Viruses</taxon>
        <taxon>Duplodnaviria</taxon>
        <taxon>Heunggongvirae</taxon>
        <taxon>Uroviricota</taxon>
        <taxon>Caudoviricetes</taxon>
        <taxon>Bruynoghevirus</taxon>
        <taxon>Bruynoghevirus Ab22</taxon>
    </lineage>
</organism>
<dbReference type="Proteomes" id="UP000030227">
    <property type="component" value="Segment"/>
</dbReference>
<proteinExistence type="predicted"/>
<gene>
    <name evidence="1" type="primary">ORF02</name>
</gene>
<protein>
    <submittedName>
        <fullName evidence="1">Uncharacterized protein</fullName>
    </submittedName>
</protein>
<dbReference type="RefSeq" id="YP_009125570.1">
    <property type="nucleotide sequence ID" value="NC_026599.1"/>
</dbReference>
<accession>A0A0A1IX21</accession>
<dbReference type="OrthoDB" id="9243at10239"/>
<dbReference type="KEGG" id="vg:23680466"/>
<sequence length="184" mass="20636">MKTVLTADKILGKDQITAGLVALKSFNKAWNEATQQLAASATVLAHEHGDVRAIRAMLAMMPKGAKTNSLRRYFERYAPVKWSELKKEFKFDGNKQHKGVRQGETEEDLALFSGILNTHWSDCGPAETADNFKPIDLQARLLRLVKDCNKELDSEFKDQSKVTADQVNQLNTLLRQMFPNGEAA</sequence>
<keyword evidence="2" id="KW-1185">Reference proteome</keyword>
<name>A0A0A1IX21_9CAUD</name>
<evidence type="ECO:0000313" key="2">
    <source>
        <dbReference type="Proteomes" id="UP000030227"/>
    </source>
</evidence>
<reference evidence="1 2" key="1">
    <citation type="journal article" date="2015" name="PLoS ONE">
        <title>Investigation of a Large Collection of Pseudomonas aeruginosa Bacteriophages Collected from a Single Environmental Source in Abidjan, Cote d'Ivoire.</title>
        <authorList>
            <person name="Essoh C."/>
            <person name="Latino L."/>
            <person name="Midoux C."/>
            <person name="Blouin Y."/>
            <person name="Loukou G."/>
            <person name="Nguetta S.P."/>
            <person name="Lathro S."/>
            <person name="Cablanmian A."/>
            <person name="Kouassi A.K."/>
            <person name="Vergnaud G."/>
            <person name="Pourcel C."/>
        </authorList>
    </citation>
    <scope>NUCLEOTIDE SEQUENCE [LARGE SCALE GENOMIC DNA]</scope>
    <source>
        <strain evidence="1">Ab22</strain>
    </source>
</reference>
<dbReference type="EMBL" id="LN610578">
    <property type="protein sequence ID" value="CEF89717.1"/>
    <property type="molecule type" value="Genomic_DNA"/>
</dbReference>
<evidence type="ECO:0000313" key="1">
    <source>
        <dbReference type="EMBL" id="CEF89717.1"/>
    </source>
</evidence>